<reference evidence="7 8" key="1">
    <citation type="submission" date="2019-03" db="EMBL/GenBank/DDBJ databases">
        <title>Genomics of glacier-inhabiting Cryobacterium strains.</title>
        <authorList>
            <person name="Liu Q."/>
            <person name="Xin Y.-H."/>
        </authorList>
    </citation>
    <scope>NUCLEOTIDE SEQUENCE [LARGE SCALE GENOMIC DNA]</scope>
    <source>
        <strain evidence="7 8">Hh15</strain>
    </source>
</reference>
<comment type="caution">
    <text evidence="7">The sequence shown here is derived from an EMBL/GenBank/DDBJ whole genome shotgun (WGS) entry which is preliminary data.</text>
</comment>
<dbReference type="RefSeq" id="WP_092106018.1">
    <property type="nucleotide sequence ID" value="NZ_FOCN01000001.1"/>
</dbReference>
<protein>
    <recommendedName>
        <fullName evidence="6">Phosphotyrosine protein phosphatase I domain-containing protein</fullName>
    </recommendedName>
</protein>
<sequence>MIAPLHPDRPAAARARSESGASAVSGARSEPGAAAASQRPALHTPRILIVCTGNICRSPLAEQLLRENLRAAGIDAVVSSAGTHAMIGSAMTPEAAALSSQYGASSTQHVARQLTEQLIADADLVLTATRDHRREVVTLLPKATRYTFTLNQFARLVAANPTSGTDSAQSIATHPFVEPVNTDPQVEPVGTNPLVEPAETAIGLPHAASASRPSLDFTAFIAEVASTRGLHPSPNPPTLDDVDDPYRQSAAVYARAAAAINASVTTITAALVAAGA</sequence>
<evidence type="ECO:0000256" key="3">
    <source>
        <dbReference type="ARBA" id="ARBA00022912"/>
    </source>
</evidence>
<feature type="domain" description="Phosphotyrosine protein phosphatase I" evidence="6">
    <location>
        <begin position="45"/>
        <end position="270"/>
    </location>
</feature>
<evidence type="ECO:0000256" key="1">
    <source>
        <dbReference type="ARBA" id="ARBA00011063"/>
    </source>
</evidence>
<dbReference type="InterPro" id="IPR036196">
    <property type="entry name" value="Ptyr_pPase_sf"/>
</dbReference>
<dbReference type="InterPro" id="IPR050438">
    <property type="entry name" value="LMW_PTPase"/>
</dbReference>
<feature type="compositionally biased region" description="Low complexity" evidence="5">
    <location>
        <begin position="18"/>
        <end position="30"/>
    </location>
</feature>
<keyword evidence="8" id="KW-1185">Reference proteome</keyword>
<comment type="similarity">
    <text evidence="1">Belongs to the low molecular weight phosphotyrosine protein phosphatase family.</text>
</comment>
<accession>A0A1H8A3L3</accession>
<dbReference type="Pfam" id="PF01451">
    <property type="entry name" value="LMWPc"/>
    <property type="match status" value="1"/>
</dbReference>
<dbReference type="PANTHER" id="PTHR11717:SF31">
    <property type="entry name" value="LOW MOLECULAR WEIGHT PROTEIN-TYROSINE-PHOSPHATASE ETP-RELATED"/>
    <property type="match status" value="1"/>
</dbReference>
<dbReference type="PANTHER" id="PTHR11717">
    <property type="entry name" value="LOW MOLECULAR WEIGHT PROTEIN TYROSINE PHOSPHATASE"/>
    <property type="match status" value="1"/>
</dbReference>
<feature type="active site" description="Nucleophile" evidence="4">
    <location>
        <position position="51"/>
    </location>
</feature>
<dbReference type="PRINTS" id="PR00719">
    <property type="entry name" value="LMWPTPASE"/>
</dbReference>
<feature type="region of interest" description="Disordered" evidence="5">
    <location>
        <begin position="1"/>
        <end position="38"/>
    </location>
</feature>
<evidence type="ECO:0000313" key="8">
    <source>
        <dbReference type="Proteomes" id="UP000297654"/>
    </source>
</evidence>
<feature type="active site" evidence="4">
    <location>
        <position position="57"/>
    </location>
</feature>
<evidence type="ECO:0000256" key="4">
    <source>
        <dbReference type="PIRSR" id="PIRSR617867-1"/>
    </source>
</evidence>
<dbReference type="SUPFAM" id="SSF52788">
    <property type="entry name" value="Phosphotyrosine protein phosphatases I"/>
    <property type="match status" value="1"/>
</dbReference>
<gene>
    <name evidence="7" type="ORF">E3O10_11150</name>
</gene>
<keyword evidence="3" id="KW-0904">Protein phosphatase</keyword>
<name>A0A1H8A3L3_9MICO</name>
<organism evidence="7 8">
    <name type="scientific">Cryobacterium luteum</name>
    <dbReference type="NCBI Taxonomy" id="1424661"/>
    <lineage>
        <taxon>Bacteria</taxon>
        <taxon>Bacillati</taxon>
        <taxon>Actinomycetota</taxon>
        <taxon>Actinomycetes</taxon>
        <taxon>Micrococcales</taxon>
        <taxon>Microbacteriaceae</taxon>
        <taxon>Cryobacterium</taxon>
    </lineage>
</organism>
<feature type="compositionally biased region" description="Basic and acidic residues" evidence="5">
    <location>
        <begin position="1"/>
        <end position="17"/>
    </location>
</feature>
<keyword evidence="2" id="KW-0378">Hydrolase</keyword>
<dbReference type="SMART" id="SM00226">
    <property type="entry name" value="LMWPc"/>
    <property type="match status" value="1"/>
</dbReference>
<dbReference type="InterPro" id="IPR017867">
    <property type="entry name" value="Tyr_phospatase_low_mol_wt"/>
</dbReference>
<evidence type="ECO:0000256" key="5">
    <source>
        <dbReference type="SAM" id="MobiDB-lite"/>
    </source>
</evidence>
<evidence type="ECO:0000313" key="7">
    <source>
        <dbReference type="EMBL" id="TFB88369.1"/>
    </source>
</evidence>
<dbReference type="STRING" id="1424661.SAMN05216281_1017"/>
<evidence type="ECO:0000259" key="6">
    <source>
        <dbReference type="SMART" id="SM00226"/>
    </source>
</evidence>
<proteinExistence type="inferred from homology"/>
<dbReference type="GO" id="GO:0004725">
    <property type="term" value="F:protein tyrosine phosphatase activity"/>
    <property type="evidence" value="ECO:0007669"/>
    <property type="project" value="InterPro"/>
</dbReference>
<dbReference type="Gene3D" id="3.40.50.2300">
    <property type="match status" value="1"/>
</dbReference>
<dbReference type="InterPro" id="IPR023485">
    <property type="entry name" value="Ptyr_pPase"/>
</dbReference>
<dbReference type="EMBL" id="SOFF01000031">
    <property type="protein sequence ID" value="TFB88369.1"/>
    <property type="molecule type" value="Genomic_DNA"/>
</dbReference>
<evidence type="ECO:0000256" key="2">
    <source>
        <dbReference type="ARBA" id="ARBA00022801"/>
    </source>
</evidence>
<dbReference type="OrthoDB" id="9784339at2"/>
<dbReference type="AlphaFoldDB" id="A0A1H8A3L3"/>
<dbReference type="Proteomes" id="UP000297654">
    <property type="component" value="Unassembled WGS sequence"/>
</dbReference>